<dbReference type="EMBL" id="SOCE01000001">
    <property type="protein sequence ID" value="TDU89703.1"/>
    <property type="molecule type" value="Genomic_DNA"/>
</dbReference>
<dbReference type="SUPFAM" id="SSF90123">
    <property type="entry name" value="ABC transporter transmembrane region"/>
    <property type="match status" value="1"/>
</dbReference>
<dbReference type="InterPro" id="IPR011527">
    <property type="entry name" value="ABC1_TM_dom"/>
</dbReference>
<organism evidence="10 11">
    <name type="scientific">Kribbella voronezhensis</name>
    <dbReference type="NCBI Taxonomy" id="2512212"/>
    <lineage>
        <taxon>Bacteria</taxon>
        <taxon>Bacillati</taxon>
        <taxon>Actinomycetota</taxon>
        <taxon>Actinomycetes</taxon>
        <taxon>Propionibacteriales</taxon>
        <taxon>Kribbellaceae</taxon>
        <taxon>Kribbella</taxon>
    </lineage>
</organism>
<keyword evidence="4 10" id="KW-0067">ATP-binding</keyword>
<accession>A0A4V3FKC6</accession>
<dbReference type="GO" id="GO:0005524">
    <property type="term" value="F:ATP binding"/>
    <property type="evidence" value="ECO:0007669"/>
    <property type="project" value="UniProtKB-KW"/>
</dbReference>
<feature type="transmembrane region" description="Helical" evidence="7">
    <location>
        <begin position="153"/>
        <end position="181"/>
    </location>
</feature>
<dbReference type="Gene3D" id="1.20.1560.10">
    <property type="entry name" value="ABC transporter type 1, transmembrane domain"/>
    <property type="match status" value="1"/>
</dbReference>
<dbReference type="GO" id="GO:0016887">
    <property type="term" value="F:ATP hydrolysis activity"/>
    <property type="evidence" value="ECO:0007669"/>
    <property type="project" value="InterPro"/>
</dbReference>
<comment type="caution">
    <text evidence="10">The sequence shown here is derived from an EMBL/GenBank/DDBJ whole genome shotgun (WGS) entry which is preliminary data.</text>
</comment>
<feature type="transmembrane region" description="Helical" evidence="7">
    <location>
        <begin position="26"/>
        <end position="50"/>
    </location>
</feature>
<dbReference type="CDD" id="cd03228">
    <property type="entry name" value="ABCC_MRP_Like"/>
    <property type="match status" value="1"/>
</dbReference>
<dbReference type="AlphaFoldDB" id="A0A4V3FKC6"/>
<dbReference type="OrthoDB" id="9806127at2"/>
<sequence>MAGLRNRPEWQFFAVLPKADPVLATAWWLLLLLRGALPAVFAIAMGWLIGAVQHHDELAGPLTLMGTTFILLQVLTPVHQAVSANLGSRVAAWLNDELARACVEPPGIGHLEDPELMEDLTVAREFDRGQTGPPMYMNVDFTATSLVEMVGGIAAAVVLFGFSWWAPLVLVVAWSATHWLLRESGVWRDRNTSEVRSAQRHADYAYQLAVEPGAAKELRLFGLAGWAVERFTERRRRLFELQYQATRLRERPMIWSLLIVAVANGVVFWALGSAAVGGSLALDRLVVFAQVAVGVSSIAFGGLNWVLDGAAAPVVAVRKLKPAMAPAGALSDGAGPAWSGGGSSRGPVEIRIRELSFSYPRSERPVFDGLDLTIPAGSSLAVVGQNGAGKTTLAKLLCRLYDPGSGSIEVDGVDLRNLDVDGWRSRVAAVFQDFLRLELSLRDNVAPGGAPEADIVAALADAGAGDLADLETRLATGYEGGTDLSGGQWQRVALARALCAVRQGAGLVLLDEPTAQLDVRGEAAIFDRILTATRGVTTILVSHRFSTVRHADRICVLEHGRVVELGSHDELMALRGRYRTMFDLQAQRFTAEVDEEGMSYDTL</sequence>
<dbReference type="InterPro" id="IPR027417">
    <property type="entry name" value="P-loop_NTPase"/>
</dbReference>
<comment type="subcellular location">
    <subcellularLocation>
        <location evidence="1">Cell membrane</location>
        <topology evidence="1">Multi-pass membrane protein</topology>
    </subcellularLocation>
</comment>
<evidence type="ECO:0000259" key="9">
    <source>
        <dbReference type="PROSITE" id="PS50929"/>
    </source>
</evidence>
<dbReference type="PANTHER" id="PTHR24221">
    <property type="entry name" value="ATP-BINDING CASSETTE SUB-FAMILY B"/>
    <property type="match status" value="1"/>
</dbReference>
<dbReference type="PROSITE" id="PS00211">
    <property type="entry name" value="ABC_TRANSPORTER_1"/>
    <property type="match status" value="1"/>
</dbReference>
<dbReference type="InterPro" id="IPR003439">
    <property type="entry name" value="ABC_transporter-like_ATP-bd"/>
</dbReference>
<feature type="domain" description="ABC transmembrane type-1" evidence="9">
    <location>
        <begin position="29"/>
        <end position="297"/>
    </location>
</feature>
<keyword evidence="6 7" id="KW-0472">Membrane</keyword>
<dbReference type="GO" id="GO:0005886">
    <property type="term" value="C:plasma membrane"/>
    <property type="evidence" value="ECO:0007669"/>
    <property type="project" value="UniProtKB-SubCell"/>
</dbReference>
<evidence type="ECO:0000256" key="2">
    <source>
        <dbReference type="ARBA" id="ARBA00022692"/>
    </source>
</evidence>
<dbReference type="InterPro" id="IPR039421">
    <property type="entry name" value="Type_1_exporter"/>
</dbReference>
<dbReference type="InterPro" id="IPR017871">
    <property type="entry name" value="ABC_transporter-like_CS"/>
</dbReference>
<dbReference type="PROSITE" id="PS50929">
    <property type="entry name" value="ABC_TM1F"/>
    <property type="match status" value="1"/>
</dbReference>
<evidence type="ECO:0000256" key="6">
    <source>
        <dbReference type="ARBA" id="ARBA00023136"/>
    </source>
</evidence>
<dbReference type="InterPro" id="IPR003593">
    <property type="entry name" value="AAA+_ATPase"/>
</dbReference>
<evidence type="ECO:0000256" key="5">
    <source>
        <dbReference type="ARBA" id="ARBA00022989"/>
    </source>
</evidence>
<dbReference type="GO" id="GO:0140359">
    <property type="term" value="F:ABC-type transporter activity"/>
    <property type="evidence" value="ECO:0007669"/>
    <property type="project" value="InterPro"/>
</dbReference>
<keyword evidence="3" id="KW-0547">Nucleotide-binding</keyword>
<reference evidence="10 11" key="1">
    <citation type="submission" date="2019-03" db="EMBL/GenBank/DDBJ databases">
        <title>Genomic Encyclopedia of Type Strains, Phase III (KMG-III): the genomes of soil and plant-associated and newly described type strains.</title>
        <authorList>
            <person name="Whitman W."/>
        </authorList>
    </citation>
    <scope>NUCLEOTIDE SEQUENCE [LARGE SCALE GENOMIC DNA]</scope>
    <source>
        <strain evidence="10 11">VKM Ac-2575</strain>
    </source>
</reference>
<protein>
    <submittedName>
        <fullName evidence="10">ATP-binding cassette subfamily B protein</fullName>
    </submittedName>
</protein>
<dbReference type="PANTHER" id="PTHR24221:SF654">
    <property type="entry name" value="ATP-BINDING CASSETTE SUB-FAMILY B MEMBER 6"/>
    <property type="match status" value="1"/>
</dbReference>
<feature type="transmembrane region" description="Helical" evidence="7">
    <location>
        <begin position="287"/>
        <end position="307"/>
    </location>
</feature>
<evidence type="ECO:0000313" key="11">
    <source>
        <dbReference type="Proteomes" id="UP000295151"/>
    </source>
</evidence>
<evidence type="ECO:0000313" key="10">
    <source>
        <dbReference type="EMBL" id="TDU89703.1"/>
    </source>
</evidence>
<evidence type="ECO:0000256" key="7">
    <source>
        <dbReference type="SAM" id="Phobius"/>
    </source>
</evidence>
<feature type="transmembrane region" description="Helical" evidence="7">
    <location>
        <begin position="254"/>
        <end position="275"/>
    </location>
</feature>
<keyword evidence="5 7" id="KW-1133">Transmembrane helix</keyword>
<dbReference type="SMART" id="SM00382">
    <property type="entry name" value="AAA"/>
    <property type="match status" value="1"/>
</dbReference>
<dbReference type="SUPFAM" id="SSF52540">
    <property type="entry name" value="P-loop containing nucleoside triphosphate hydrolases"/>
    <property type="match status" value="1"/>
</dbReference>
<gene>
    <name evidence="10" type="ORF">EV138_3278</name>
</gene>
<dbReference type="PROSITE" id="PS50893">
    <property type="entry name" value="ABC_TRANSPORTER_2"/>
    <property type="match status" value="1"/>
</dbReference>
<keyword evidence="2 7" id="KW-0812">Transmembrane</keyword>
<evidence type="ECO:0000256" key="3">
    <source>
        <dbReference type="ARBA" id="ARBA00022741"/>
    </source>
</evidence>
<dbReference type="GO" id="GO:0034040">
    <property type="term" value="F:ATPase-coupled lipid transmembrane transporter activity"/>
    <property type="evidence" value="ECO:0007669"/>
    <property type="project" value="TreeGrafter"/>
</dbReference>
<dbReference type="RefSeq" id="WP_133979740.1">
    <property type="nucleotide sequence ID" value="NZ_SOCE01000001.1"/>
</dbReference>
<evidence type="ECO:0000256" key="4">
    <source>
        <dbReference type="ARBA" id="ARBA00022840"/>
    </source>
</evidence>
<dbReference type="Gene3D" id="3.40.50.300">
    <property type="entry name" value="P-loop containing nucleotide triphosphate hydrolases"/>
    <property type="match status" value="1"/>
</dbReference>
<evidence type="ECO:0000256" key="1">
    <source>
        <dbReference type="ARBA" id="ARBA00004651"/>
    </source>
</evidence>
<dbReference type="Pfam" id="PF00005">
    <property type="entry name" value="ABC_tran"/>
    <property type="match status" value="1"/>
</dbReference>
<dbReference type="InterPro" id="IPR036640">
    <property type="entry name" value="ABC1_TM_sf"/>
</dbReference>
<keyword evidence="11" id="KW-1185">Reference proteome</keyword>
<name>A0A4V3FKC6_9ACTN</name>
<feature type="domain" description="ABC transporter" evidence="8">
    <location>
        <begin position="350"/>
        <end position="584"/>
    </location>
</feature>
<proteinExistence type="predicted"/>
<evidence type="ECO:0000259" key="8">
    <source>
        <dbReference type="PROSITE" id="PS50893"/>
    </source>
</evidence>
<dbReference type="Proteomes" id="UP000295151">
    <property type="component" value="Unassembled WGS sequence"/>
</dbReference>